<feature type="domain" description="DnaJ homologue subfamily C member 28 conserved" evidence="1">
    <location>
        <begin position="6"/>
        <end position="64"/>
    </location>
</feature>
<dbReference type="InterPro" id="IPR018961">
    <property type="entry name" value="DnaJ_homolog_subfam-C_membr-28"/>
</dbReference>
<reference evidence="3" key="1">
    <citation type="submission" date="2020-07" db="EMBL/GenBank/DDBJ databases">
        <authorList>
            <person name="Partida-Martinez L."/>
            <person name="Huntemann M."/>
            <person name="Clum A."/>
            <person name="Wang J."/>
            <person name="Palaniappan K."/>
            <person name="Ritter S."/>
            <person name="Chen I.-M."/>
            <person name="Stamatis D."/>
            <person name="Reddy T."/>
            <person name="O'Malley R."/>
            <person name="Daum C."/>
            <person name="Shapiro N."/>
            <person name="Ivanova N."/>
            <person name="Kyrpides N."/>
            <person name="Woyke T."/>
        </authorList>
    </citation>
    <scope>NUCLEOTIDE SEQUENCE [LARGE SCALE GENOMIC DNA]</scope>
    <source>
        <strain evidence="3">AT2.8</strain>
    </source>
</reference>
<dbReference type="Pfam" id="PF09350">
    <property type="entry name" value="DJC28_CD"/>
    <property type="match status" value="1"/>
</dbReference>
<organism evidence="2 3">
    <name type="scientific">Neobacillus niacini</name>
    <dbReference type="NCBI Taxonomy" id="86668"/>
    <lineage>
        <taxon>Bacteria</taxon>
        <taxon>Bacillati</taxon>
        <taxon>Bacillota</taxon>
        <taxon>Bacilli</taxon>
        <taxon>Bacillales</taxon>
        <taxon>Bacillaceae</taxon>
        <taxon>Neobacillus</taxon>
    </lineage>
</organism>
<comment type="caution">
    <text evidence="2">The sequence shown here is derived from an EMBL/GenBank/DDBJ whole genome shotgun (WGS) entry which is preliminary data.</text>
</comment>
<protein>
    <recommendedName>
        <fullName evidence="1">DnaJ homologue subfamily C member 28 conserved domain-containing protein</fullName>
    </recommendedName>
</protein>
<reference evidence="3" key="2">
    <citation type="submission" date="2020-08" db="EMBL/GenBank/DDBJ databases">
        <title>The Agave Microbiome: Exploring the role of microbial communities in plant adaptations to desert environments.</title>
        <authorList>
            <person name="Partida-Martinez L.P."/>
        </authorList>
    </citation>
    <scope>NUCLEOTIDE SEQUENCE [LARGE SCALE GENOMIC DNA]</scope>
    <source>
        <strain evidence="3">AT2.8</strain>
    </source>
</reference>
<dbReference type="Proteomes" id="UP000548423">
    <property type="component" value="Unassembled WGS sequence"/>
</dbReference>
<sequence length="121" mass="14194">MDFSKIAEDKIKEAIKKNEFENLPGMGQPLEIKDNFPGMSDEWKMAYRVLNNAGYSPEDIKKEIFRMEELLEGAVDEEQKERLQAKIMKKRLEMERLLEKRGTATNSRFGSYADKIFKKLK</sequence>
<proteinExistence type="predicted"/>
<dbReference type="InterPro" id="IPR052573">
    <property type="entry name" value="DnaJ_C_subfamily_28"/>
</dbReference>
<evidence type="ECO:0000313" key="2">
    <source>
        <dbReference type="EMBL" id="NYE04025.1"/>
    </source>
</evidence>
<gene>
    <name evidence="2" type="ORF">F4694_000769</name>
</gene>
<dbReference type="PANTHER" id="PTHR39158">
    <property type="entry name" value="OS08G0560600 PROTEIN"/>
    <property type="match status" value="1"/>
</dbReference>
<name>A0A852T880_9BACI</name>
<dbReference type="AlphaFoldDB" id="A0A852T880"/>
<dbReference type="PANTHER" id="PTHR39158:SF1">
    <property type="entry name" value="DNAJ HOMOLOG SUBFAMILY C MEMBER 28"/>
    <property type="match status" value="1"/>
</dbReference>
<accession>A0A852T880</accession>
<evidence type="ECO:0000313" key="3">
    <source>
        <dbReference type="Proteomes" id="UP000548423"/>
    </source>
</evidence>
<evidence type="ECO:0000259" key="1">
    <source>
        <dbReference type="Pfam" id="PF09350"/>
    </source>
</evidence>
<dbReference type="EMBL" id="JACCBX010000002">
    <property type="protein sequence ID" value="NYE04025.1"/>
    <property type="molecule type" value="Genomic_DNA"/>
</dbReference>